<dbReference type="EMBL" id="VMKJ01000020">
    <property type="protein sequence ID" value="TVO35935.1"/>
    <property type="molecule type" value="Genomic_DNA"/>
</dbReference>
<evidence type="ECO:0000256" key="1">
    <source>
        <dbReference type="SAM" id="SignalP"/>
    </source>
</evidence>
<reference evidence="2 3" key="1">
    <citation type="submission" date="2019-07" db="EMBL/GenBank/DDBJ databases">
        <title>The draft genome sequence of Vibrio algivorus M1486.</title>
        <authorList>
            <person name="Meng X."/>
        </authorList>
    </citation>
    <scope>NUCLEOTIDE SEQUENCE [LARGE SCALE GENOMIC DNA]</scope>
    <source>
        <strain evidence="2 3">M1486</strain>
    </source>
</reference>
<comment type="caution">
    <text evidence="2">The sequence shown here is derived from an EMBL/GenBank/DDBJ whole genome shotgun (WGS) entry which is preliminary data.</text>
</comment>
<feature type="chain" id="PRO_5022118911" description="DUF2057 domain-containing protein" evidence="1">
    <location>
        <begin position="24"/>
        <end position="93"/>
    </location>
</feature>
<dbReference type="Proteomes" id="UP000319828">
    <property type="component" value="Unassembled WGS sequence"/>
</dbReference>
<gene>
    <name evidence="2" type="ORF">FOF44_10475</name>
</gene>
<accession>A0A557P5J2</accession>
<dbReference type="AlphaFoldDB" id="A0A557P5J2"/>
<name>A0A557P5J2_9VIBR</name>
<organism evidence="2 3">
    <name type="scientific">Vibrio algivorus</name>
    <dbReference type="NCBI Taxonomy" id="1667024"/>
    <lineage>
        <taxon>Bacteria</taxon>
        <taxon>Pseudomonadati</taxon>
        <taxon>Pseudomonadota</taxon>
        <taxon>Gammaproteobacteria</taxon>
        <taxon>Vibrionales</taxon>
        <taxon>Vibrionaceae</taxon>
        <taxon>Vibrio</taxon>
    </lineage>
</organism>
<keyword evidence="1" id="KW-0732">Signal</keyword>
<evidence type="ECO:0000313" key="3">
    <source>
        <dbReference type="Proteomes" id="UP000319828"/>
    </source>
</evidence>
<protein>
    <recommendedName>
        <fullName evidence="4">DUF2057 domain-containing protein</fullName>
    </recommendedName>
</protein>
<proteinExistence type="predicted"/>
<evidence type="ECO:0008006" key="4">
    <source>
        <dbReference type="Google" id="ProtNLM"/>
    </source>
</evidence>
<feature type="signal peptide" evidence="1">
    <location>
        <begin position="1"/>
        <end position="23"/>
    </location>
</feature>
<dbReference type="RefSeq" id="WP_144388307.1">
    <property type="nucleotide sequence ID" value="NZ_CANNCB010000041.1"/>
</dbReference>
<sequence>MCKTFKLMTFGCVIMFFCSSAIASVSQNVVFVGVRANLVPEKANIEINNSKIQYTLGHKNVVHEVEVSDSEEGSEFSYLTAQYENTKILSSNI</sequence>
<evidence type="ECO:0000313" key="2">
    <source>
        <dbReference type="EMBL" id="TVO35935.1"/>
    </source>
</evidence>